<sequence length="145" mass="15302">MSTTLGEETDRGSAAPPVPTPLAPAGSPPDILQPPPPAHPTCQSALMCSNAPDARVKRQQGGAAARGKRDVTPTPTRGSVSWDGGGYGGCSYYGYGGGFPEFTSVPKSCPRAPHHLLLPVPFRPPAHTVHAVQLRQRHRQHLCLQ</sequence>
<dbReference type="EMBL" id="BNCQ01000037">
    <property type="protein sequence ID" value="GIM11084.1"/>
    <property type="molecule type" value="Genomic_DNA"/>
</dbReference>
<name>A0A8J4GMJ8_9CHLO</name>
<feature type="region of interest" description="Disordered" evidence="1">
    <location>
        <begin position="1"/>
        <end position="80"/>
    </location>
</feature>
<evidence type="ECO:0000313" key="3">
    <source>
        <dbReference type="Proteomes" id="UP000722791"/>
    </source>
</evidence>
<organism evidence="2 3">
    <name type="scientific">Volvox reticuliferus</name>
    <dbReference type="NCBI Taxonomy" id="1737510"/>
    <lineage>
        <taxon>Eukaryota</taxon>
        <taxon>Viridiplantae</taxon>
        <taxon>Chlorophyta</taxon>
        <taxon>core chlorophytes</taxon>
        <taxon>Chlorophyceae</taxon>
        <taxon>CS clade</taxon>
        <taxon>Chlamydomonadales</taxon>
        <taxon>Volvocaceae</taxon>
        <taxon>Volvox</taxon>
    </lineage>
</organism>
<dbReference type="Proteomes" id="UP000722791">
    <property type="component" value="Unassembled WGS sequence"/>
</dbReference>
<dbReference type="AlphaFoldDB" id="A0A8J4GMJ8"/>
<protein>
    <submittedName>
        <fullName evidence="2">Uncharacterized protein</fullName>
    </submittedName>
</protein>
<evidence type="ECO:0000256" key="1">
    <source>
        <dbReference type="SAM" id="MobiDB-lite"/>
    </source>
</evidence>
<gene>
    <name evidence="2" type="ORF">Vretimale_14647</name>
</gene>
<evidence type="ECO:0000313" key="2">
    <source>
        <dbReference type="EMBL" id="GIM11084.1"/>
    </source>
</evidence>
<proteinExistence type="predicted"/>
<reference evidence="2" key="1">
    <citation type="journal article" date="2021" name="Proc. Natl. Acad. Sci. U.S.A.">
        <title>Three genomes in the algal genus Volvox reveal the fate of a haploid sex-determining region after a transition to homothallism.</title>
        <authorList>
            <person name="Yamamoto K."/>
            <person name="Hamaji T."/>
            <person name="Kawai-Toyooka H."/>
            <person name="Matsuzaki R."/>
            <person name="Takahashi F."/>
            <person name="Nishimura Y."/>
            <person name="Kawachi M."/>
            <person name="Noguchi H."/>
            <person name="Minakuchi Y."/>
            <person name="Umen J.G."/>
            <person name="Toyoda A."/>
            <person name="Nozaki H."/>
        </authorList>
    </citation>
    <scope>NUCLEOTIDE SEQUENCE</scope>
    <source>
        <strain evidence="2">NIES-3785</strain>
    </source>
</reference>
<accession>A0A8J4GMJ8</accession>
<comment type="caution">
    <text evidence="2">The sequence shown here is derived from an EMBL/GenBank/DDBJ whole genome shotgun (WGS) entry which is preliminary data.</text>
</comment>